<comment type="caution">
    <text evidence="1">The sequence shown here is derived from an EMBL/GenBank/DDBJ whole genome shotgun (WGS) entry which is preliminary data.</text>
</comment>
<evidence type="ECO:0000313" key="2">
    <source>
        <dbReference type="Proteomes" id="UP001187192"/>
    </source>
</evidence>
<evidence type="ECO:0000313" key="1">
    <source>
        <dbReference type="EMBL" id="GMN55552.1"/>
    </source>
</evidence>
<keyword evidence="2" id="KW-1185">Reference proteome</keyword>
<dbReference type="AlphaFoldDB" id="A0AA88AQ73"/>
<name>A0AA88AQ73_FICCA</name>
<sequence>MGFLAVQLNTLEFNDINGNHLQCRLFVDWRLGIYGILRPASFVVEREWGLLTQRGVLEERGWCGGCGGRREEE</sequence>
<reference evidence="1" key="1">
    <citation type="submission" date="2023-07" db="EMBL/GenBank/DDBJ databases">
        <title>draft genome sequence of fig (Ficus carica).</title>
        <authorList>
            <person name="Takahashi T."/>
            <person name="Nishimura K."/>
        </authorList>
    </citation>
    <scope>NUCLEOTIDE SEQUENCE</scope>
</reference>
<organism evidence="1 2">
    <name type="scientific">Ficus carica</name>
    <name type="common">Common fig</name>
    <dbReference type="NCBI Taxonomy" id="3494"/>
    <lineage>
        <taxon>Eukaryota</taxon>
        <taxon>Viridiplantae</taxon>
        <taxon>Streptophyta</taxon>
        <taxon>Embryophyta</taxon>
        <taxon>Tracheophyta</taxon>
        <taxon>Spermatophyta</taxon>
        <taxon>Magnoliopsida</taxon>
        <taxon>eudicotyledons</taxon>
        <taxon>Gunneridae</taxon>
        <taxon>Pentapetalae</taxon>
        <taxon>rosids</taxon>
        <taxon>fabids</taxon>
        <taxon>Rosales</taxon>
        <taxon>Moraceae</taxon>
        <taxon>Ficeae</taxon>
        <taxon>Ficus</taxon>
    </lineage>
</organism>
<dbReference type="Proteomes" id="UP001187192">
    <property type="component" value="Unassembled WGS sequence"/>
</dbReference>
<proteinExistence type="predicted"/>
<dbReference type="EMBL" id="BTGU01000058">
    <property type="protein sequence ID" value="GMN55552.1"/>
    <property type="molecule type" value="Genomic_DNA"/>
</dbReference>
<accession>A0AA88AQ73</accession>
<gene>
    <name evidence="1" type="ORF">TIFTF001_024670</name>
</gene>
<protein>
    <submittedName>
        <fullName evidence="1">Uncharacterized protein</fullName>
    </submittedName>
</protein>